<feature type="transmembrane region" description="Helical" evidence="15">
    <location>
        <begin position="30"/>
        <end position="52"/>
    </location>
</feature>
<evidence type="ECO:0000256" key="1">
    <source>
        <dbReference type="ARBA" id="ARBA00004429"/>
    </source>
</evidence>
<dbReference type="CDD" id="cd05387">
    <property type="entry name" value="BY-kinase"/>
    <property type="match status" value="1"/>
</dbReference>
<keyword evidence="10 15" id="KW-1133">Transmembrane helix</keyword>
<evidence type="ECO:0000256" key="6">
    <source>
        <dbReference type="ARBA" id="ARBA00022692"/>
    </source>
</evidence>
<keyword evidence="14" id="KW-0175">Coiled coil</keyword>
<evidence type="ECO:0000256" key="13">
    <source>
        <dbReference type="ARBA" id="ARBA00053015"/>
    </source>
</evidence>
<keyword evidence="11 15" id="KW-0472">Membrane</keyword>
<evidence type="ECO:0000256" key="7">
    <source>
        <dbReference type="ARBA" id="ARBA00022741"/>
    </source>
</evidence>
<comment type="subcellular location">
    <subcellularLocation>
        <location evidence="1">Cell inner membrane</location>
        <topology evidence="1">Multi-pass membrane protein</topology>
    </subcellularLocation>
</comment>
<dbReference type="Pfam" id="PF23607">
    <property type="entry name" value="WZC_N"/>
    <property type="match status" value="1"/>
</dbReference>
<dbReference type="NCBIfam" id="TIGR01007">
    <property type="entry name" value="eps_fam"/>
    <property type="match status" value="1"/>
</dbReference>
<evidence type="ECO:0000256" key="8">
    <source>
        <dbReference type="ARBA" id="ARBA00022777"/>
    </source>
</evidence>
<dbReference type="InterPro" id="IPR027417">
    <property type="entry name" value="P-loop_NTPase"/>
</dbReference>
<keyword evidence="4" id="KW-0997">Cell inner membrane</keyword>
<dbReference type="Proteomes" id="UP000254258">
    <property type="component" value="Unassembled WGS sequence"/>
</dbReference>
<dbReference type="InterPro" id="IPR025669">
    <property type="entry name" value="AAA_dom"/>
</dbReference>
<feature type="coiled-coil region" evidence="14">
    <location>
        <begin position="285"/>
        <end position="312"/>
    </location>
</feature>
<keyword evidence="12" id="KW-0829">Tyrosine-protein kinase</keyword>
<feature type="domain" description="AAA" evidence="17">
    <location>
        <begin position="543"/>
        <end position="665"/>
    </location>
</feature>
<dbReference type="InterPro" id="IPR005702">
    <property type="entry name" value="Wzc-like_C"/>
</dbReference>
<dbReference type="AlphaFoldDB" id="A0A370X641"/>
<dbReference type="GO" id="GO:0005524">
    <property type="term" value="F:ATP binding"/>
    <property type="evidence" value="ECO:0007669"/>
    <property type="project" value="UniProtKB-KW"/>
</dbReference>
<dbReference type="InterPro" id="IPR032807">
    <property type="entry name" value="GNVR"/>
</dbReference>
<evidence type="ECO:0000256" key="9">
    <source>
        <dbReference type="ARBA" id="ARBA00022840"/>
    </source>
</evidence>
<keyword evidence="3" id="KW-1003">Cell membrane</keyword>
<dbReference type="GO" id="GO:0042802">
    <property type="term" value="F:identical protein binding"/>
    <property type="evidence" value="ECO:0007669"/>
    <property type="project" value="UniProtKB-ARBA"/>
</dbReference>
<keyword evidence="7" id="KW-0547">Nucleotide-binding</keyword>
<comment type="catalytic activity">
    <reaction evidence="13">
        <text>L-tyrosyl-[protein] + ATP = O-phospho-L-tyrosyl-[protein] + ADP + H(+)</text>
        <dbReference type="Rhea" id="RHEA:10596"/>
        <dbReference type="Rhea" id="RHEA-COMP:10136"/>
        <dbReference type="Rhea" id="RHEA-COMP:20101"/>
        <dbReference type="ChEBI" id="CHEBI:15378"/>
        <dbReference type="ChEBI" id="CHEBI:30616"/>
        <dbReference type="ChEBI" id="CHEBI:46858"/>
        <dbReference type="ChEBI" id="CHEBI:61978"/>
        <dbReference type="ChEBI" id="CHEBI:456216"/>
    </reaction>
</comment>
<evidence type="ECO:0000256" key="5">
    <source>
        <dbReference type="ARBA" id="ARBA00022679"/>
    </source>
</evidence>
<accession>A0A370X641</accession>
<dbReference type="RefSeq" id="WP_115494452.1">
    <property type="nucleotide sequence ID" value="NZ_QRBE01000002.1"/>
</dbReference>
<evidence type="ECO:0000259" key="18">
    <source>
        <dbReference type="Pfam" id="PF13807"/>
    </source>
</evidence>
<dbReference type="Pfam" id="PF02706">
    <property type="entry name" value="Wzz"/>
    <property type="match status" value="1"/>
</dbReference>
<feature type="domain" description="Tyrosine-protein kinase G-rich" evidence="18">
    <location>
        <begin position="383"/>
        <end position="464"/>
    </location>
</feature>
<dbReference type="FunFam" id="3.40.50.300:FF:000527">
    <property type="entry name" value="Tyrosine-protein kinase etk"/>
    <property type="match status" value="1"/>
</dbReference>
<dbReference type="InterPro" id="IPR003856">
    <property type="entry name" value="LPS_length_determ_N"/>
</dbReference>
<dbReference type="PANTHER" id="PTHR32309">
    <property type="entry name" value="TYROSINE-PROTEIN KINASE"/>
    <property type="match status" value="1"/>
</dbReference>
<keyword evidence="6 15" id="KW-0812">Transmembrane</keyword>
<evidence type="ECO:0000313" key="19">
    <source>
        <dbReference type="EMBL" id="RDS83740.1"/>
    </source>
</evidence>
<dbReference type="Pfam" id="PF13614">
    <property type="entry name" value="AAA_31"/>
    <property type="match status" value="1"/>
</dbReference>
<evidence type="ECO:0000259" key="17">
    <source>
        <dbReference type="Pfam" id="PF13614"/>
    </source>
</evidence>
<evidence type="ECO:0000259" key="16">
    <source>
        <dbReference type="Pfam" id="PF02706"/>
    </source>
</evidence>
<sequence>MTTKQTFATRDDDIDLRALLGTLADNKWKIITITIVFFLISVLYAILATPIYQASASVQVEQKAPTLPGMDDLSQSLGISTSQAITEIQLLTSRKVIGQAVENLKLDIEATPKRFPLIGSYISRQFVADHPGEIASPVFGLSRYDWGGSQLDIFRLDVPADLLDEKLSLIAGDHGAYTLQDPDGNVLVNGRVGQVATGNGVTIQVQSLQANPGMRFRVVRHSHMDTIAKLQKDVEAEEQGKDSGIIALTYNNRDPIVATNLLDQVTSLYVRQNIDRSAAEAANSLQFVREELPKVKQELDHATQALNAYQLKEHSVDLTMQTQSLLDQNVSIDTSLDQLKMQMAEVQRHYTPEHPEYRSLQQQISQLQGEKGALQHKIGMLPNTQQALLKLTRDVTVTGQTYTNLLNQAQQLDIARAGTVGNVRVIDQSAVNLAKPWWPRALWVIPGGAVLGLLAALAYIFLRQLLSRGVEDPVAIERLGLPVYVSIPLSDTQRKSALRIGHRSNSHQHLLSLNAPADMATEALRSLRTSLHFARLETRNNVLMISSASPGAGKSFVAANLAVVMAQAGQRVLLIDADMRKGLLHRMIGGRPENGLSELISGQVEPSQAIRTVNGVSNLLYISRGKIPPNPSELLMHANFNTLLEMLRPRYDLIIVDTPPVLAVTDAAVIGHHAGTSLLVVRFGINQVREIALAKQRLEQNGVPIKGAIFNLVEKRAAGYYAYAYYAYEPSKV</sequence>
<organism evidence="19 20">
    <name type="scientific">Dyella monticola</name>
    <dbReference type="NCBI Taxonomy" id="1927958"/>
    <lineage>
        <taxon>Bacteria</taxon>
        <taxon>Pseudomonadati</taxon>
        <taxon>Pseudomonadota</taxon>
        <taxon>Gammaproteobacteria</taxon>
        <taxon>Lysobacterales</taxon>
        <taxon>Rhodanobacteraceae</taxon>
        <taxon>Dyella</taxon>
    </lineage>
</organism>
<comment type="caution">
    <text evidence="19">The sequence shown here is derived from an EMBL/GenBank/DDBJ whole genome shotgun (WGS) entry which is preliminary data.</text>
</comment>
<dbReference type="GO" id="GO:0004715">
    <property type="term" value="F:non-membrane spanning protein tyrosine kinase activity"/>
    <property type="evidence" value="ECO:0007669"/>
    <property type="project" value="UniProtKB-EC"/>
</dbReference>
<proteinExistence type="inferred from homology"/>
<gene>
    <name evidence="19" type="ORF">DWU98_05330</name>
</gene>
<keyword evidence="8 19" id="KW-0418">Kinase</keyword>
<keyword evidence="20" id="KW-1185">Reference proteome</keyword>
<comment type="similarity">
    <text evidence="2">Belongs to the etk/wzc family.</text>
</comment>
<dbReference type="Pfam" id="PF13807">
    <property type="entry name" value="GNVR"/>
    <property type="match status" value="1"/>
</dbReference>
<name>A0A370X641_9GAMM</name>
<feature type="domain" description="Polysaccharide chain length determinant N-terminal" evidence="16">
    <location>
        <begin position="12"/>
        <end position="104"/>
    </location>
</feature>
<reference evidence="19 20" key="1">
    <citation type="submission" date="2018-07" db="EMBL/GenBank/DDBJ databases">
        <title>Dyella monticola sp. nov. and Dyella psychrodurans sp. nov. isolated from monsoon evergreen broad-leaved forest soil of Dinghu Mountain, China.</title>
        <authorList>
            <person name="Gao Z."/>
            <person name="Qiu L."/>
        </authorList>
    </citation>
    <scope>NUCLEOTIDE SEQUENCE [LARGE SCALE GENOMIC DNA]</scope>
    <source>
        <strain evidence="19 20">4G-K06</strain>
    </source>
</reference>
<keyword evidence="9" id="KW-0067">ATP-binding</keyword>
<evidence type="ECO:0000313" key="20">
    <source>
        <dbReference type="Proteomes" id="UP000254258"/>
    </source>
</evidence>
<dbReference type="OrthoDB" id="9775724at2"/>
<evidence type="ECO:0000256" key="10">
    <source>
        <dbReference type="ARBA" id="ARBA00022989"/>
    </source>
</evidence>
<keyword evidence="5 19" id="KW-0808">Transferase</keyword>
<evidence type="ECO:0000256" key="14">
    <source>
        <dbReference type="SAM" id="Coils"/>
    </source>
</evidence>
<evidence type="ECO:0000256" key="3">
    <source>
        <dbReference type="ARBA" id="ARBA00022475"/>
    </source>
</evidence>
<dbReference type="Gene3D" id="3.40.50.300">
    <property type="entry name" value="P-loop containing nucleotide triphosphate hydrolases"/>
    <property type="match status" value="1"/>
</dbReference>
<evidence type="ECO:0000256" key="12">
    <source>
        <dbReference type="ARBA" id="ARBA00023137"/>
    </source>
</evidence>
<evidence type="ECO:0000256" key="4">
    <source>
        <dbReference type="ARBA" id="ARBA00022519"/>
    </source>
</evidence>
<evidence type="ECO:0000256" key="11">
    <source>
        <dbReference type="ARBA" id="ARBA00023136"/>
    </source>
</evidence>
<dbReference type="SUPFAM" id="SSF52540">
    <property type="entry name" value="P-loop containing nucleoside triphosphate hydrolases"/>
    <property type="match status" value="1"/>
</dbReference>
<evidence type="ECO:0000256" key="2">
    <source>
        <dbReference type="ARBA" id="ARBA00008883"/>
    </source>
</evidence>
<dbReference type="InterPro" id="IPR050445">
    <property type="entry name" value="Bact_polysacc_biosynth/exp"/>
</dbReference>
<dbReference type="EMBL" id="QRBE01000002">
    <property type="protein sequence ID" value="RDS83740.1"/>
    <property type="molecule type" value="Genomic_DNA"/>
</dbReference>
<dbReference type="GO" id="GO:0005886">
    <property type="term" value="C:plasma membrane"/>
    <property type="evidence" value="ECO:0007669"/>
    <property type="project" value="UniProtKB-SubCell"/>
</dbReference>
<dbReference type="PANTHER" id="PTHR32309:SF32">
    <property type="entry name" value="TYROSINE-PROTEIN KINASE ETK-RELATED"/>
    <property type="match status" value="1"/>
</dbReference>
<protein>
    <submittedName>
        <fullName evidence="19">Tyrosine-protein kinase</fullName>
        <ecNumber evidence="19">2.7.10.2</ecNumber>
    </submittedName>
</protein>
<dbReference type="EC" id="2.7.10.2" evidence="19"/>
<evidence type="ECO:0000256" key="15">
    <source>
        <dbReference type="SAM" id="Phobius"/>
    </source>
</evidence>